<accession>A0A926DM53</accession>
<keyword evidence="5" id="KW-0547">Nucleotide-binding</keyword>
<dbReference type="Pfam" id="PF18765">
    <property type="entry name" value="Polbeta"/>
    <property type="match status" value="1"/>
</dbReference>
<keyword evidence="10" id="KW-1185">Reference proteome</keyword>
<keyword evidence="6" id="KW-0067">ATP-binding</keyword>
<evidence type="ECO:0000256" key="4">
    <source>
        <dbReference type="ARBA" id="ARBA00022723"/>
    </source>
</evidence>
<evidence type="ECO:0000259" key="8">
    <source>
        <dbReference type="Pfam" id="PF18765"/>
    </source>
</evidence>
<keyword evidence="3" id="KW-0548">Nucleotidyltransferase</keyword>
<dbReference type="PANTHER" id="PTHR33571:SF14">
    <property type="entry name" value="PROTEIN ADENYLYLTRANSFERASE MJ0435-RELATED"/>
    <property type="match status" value="1"/>
</dbReference>
<dbReference type="GO" id="GO:0016779">
    <property type="term" value="F:nucleotidyltransferase activity"/>
    <property type="evidence" value="ECO:0007669"/>
    <property type="project" value="UniProtKB-KW"/>
</dbReference>
<evidence type="ECO:0000313" key="10">
    <source>
        <dbReference type="Proteomes" id="UP000611762"/>
    </source>
</evidence>
<dbReference type="PANTHER" id="PTHR33571">
    <property type="entry name" value="SSL8005 PROTEIN"/>
    <property type="match status" value="1"/>
</dbReference>
<dbReference type="GO" id="GO:0005524">
    <property type="term" value="F:ATP binding"/>
    <property type="evidence" value="ECO:0007669"/>
    <property type="project" value="UniProtKB-KW"/>
</dbReference>
<gene>
    <name evidence="9" type="ORF">H8698_04680</name>
</gene>
<proteinExistence type="predicted"/>
<keyword evidence="7" id="KW-0460">Magnesium</keyword>
<dbReference type="InterPro" id="IPR052038">
    <property type="entry name" value="Type-VII_TA_antitoxin"/>
</dbReference>
<reference evidence="9" key="1">
    <citation type="submission" date="2020-08" db="EMBL/GenBank/DDBJ databases">
        <title>Genome public.</title>
        <authorList>
            <person name="Liu C."/>
            <person name="Sun Q."/>
        </authorList>
    </citation>
    <scope>NUCLEOTIDE SEQUENCE</scope>
    <source>
        <strain evidence="9">H8</strain>
    </source>
</reference>
<keyword evidence="2" id="KW-0808">Transferase</keyword>
<feature type="domain" description="Polymerase beta nucleotidyltransferase" evidence="8">
    <location>
        <begin position="43"/>
        <end position="124"/>
    </location>
</feature>
<keyword evidence="4" id="KW-0479">Metal-binding</keyword>
<sequence>MFCFFGYFLIYYTWIRIFIRNVVIVMAQTFTIDEIRNITVPVAKQYGVEKVALFGSYAKGKQKETSDIDLIIKKGNLKGYFALCGFVNALEERFGTHVDVLTYNALKHSMIKDCVKDEVVLYER</sequence>
<dbReference type="AlphaFoldDB" id="A0A926DM53"/>
<dbReference type="Proteomes" id="UP000611762">
    <property type="component" value="Unassembled WGS sequence"/>
</dbReference>
<dbReference type="InterPro" id="IPR041633">
    <property type="entry name" value="Polbeta"/>
</dbReference>
<comment type="cofactor">
    <cofactor evidence="1">
        <name>Mg(2+)</name>
        <dbReference type="ChEBI" id="CHEBI:18420"/>
    </cofactor>
</comment>
<dbReference type="SUPFAM" id="SSF81301">
    <property type="entry name" value="Nucleotidyltransferase"/>
    <property type="match status" value="1"/>
</dbReference>
<dbReference type="GO" id="GO:0046872">
    <property type="term" value="F:metal ion binding"/>
    <property type="evidence" value="ECO:0007669"/>
    <property type="project" value="UniProtKB-KW"/>
</dbReference>
<evidence type="ECO:0000256" key="3">
    <source>
        <dbReference type="ARBA" id="ARBA00022695"/>
    </source>
</evidence>
<dbReference type="Gene3D" id="3.30.460.10">
    <property type="entry name" value="Beta Polymerase, domain 2"/>
    <property type="match status" value="1"/>
</dbReference>
<evidence type="ECO:0000313" key="9">
    <source>
        <dbReference type="EMBL" id="MBC8540267.1"/>
    </source>
</evidence>
<evidence type="ECO:0000256" key="7">
    <source>
        <dbReference type="ARBA" id="ARBA00022842"/>
    </source>
</evidence>
<evidence type="ECO:0000256" key="2">
    <source>
        <dbReference type="ARBA" id="ARBA00022679"/>
    </source>
</evidence>
<evidence type="ECO:0000256" key="1">
    <source>
        <dbReference type="ARBA" id="ARBA00001946"/>
    </source>
</evidence>
<evidence type="ECO:0000256" key="6">
    <source>
        <dbReference type="ARBA" id="ARBA00022840"/>
    </source>
</evidence>
<organism evidence="9 10">
    <name type="scientific">Congzhengia minquanensis</name>
    <dbReference type="NCBI Taxonomy" id="2763657"/>
    <lineage>
        <taxon>Bacteria</taxon>
        <taxon>Bacillati</taxon>
        <taxon>Bacillota</taxon>
        <taxon>Clostridia</taxon>
        <taxon>Eubacteriales</taxon>
        <taxon>Oscillospiraceae</taxon>
        <taxon>Congzhengia</taxon>
    </lineage>
</organism>
<protein>
    <submittedName>
        <fullName evidence="9">Nucleotidyltransferase domain-containing protein</fullName>
    </submittedName>
</protein>
<dbReference type="EMBL" id="JACRSU010000001">
    <property type="protein sequence ID" value="MBC8540267.1"/>
    <property type="molecule type" value="Genomic_DNA"/>
</dbReference>
<dbReference type="InterPro" id="IPR043519">
    <property type="entry name" value="NT_sf"/>
</dbReference>
<dbReference type="CDD" id="cd05403">
    <property type="entry name" value="NT_KNTase_like"/>
    <property type="match status" value="1"/>
</dbReference>
<evidence type="ECO:0000256" key="5">
    <source>
        <dbReference type="ARBA" id="ARBA00022741"/>
    </source>
</evidence>
<name>A0A926DM53_9FIRM</name>
<comment type="caution">
    <text evidence="9">The sequence shown here is derived from an EMBL/GenBank/DDBJ whole genome shotgun (WGS) entry which is preliminary data.</text>
</comment>